<dbReference type="EMBL" id="JACHFK010000014">
    <property type="protein sequence ID" value="MBB5378690.1"/>
    <property type="molecule type" value="Genomic_DNA"/>
</dbReference>
<dbReference type="Proteomes" id="UP000539473">
    <property type="component" value="Unassembled WGS sequence"/>
</dbReference>
<protein>
    <submittedName>
        <fullName evidence="3">Fatty acid desaturase</fullName>
    </submittedName>
</protein>
<sequence>MKYVTSFFRFWYDFIVGDDWTVAAAVVAALIVTALLAHLAGAWVVLPLAVLVFVAVSLWKASRS</sequence>
<evidence type="ECO:0000313" key="2">
    <source>
        <dbReference type="EMBL" id="GHF61729.1"/>
    </source>
</evidence>
<keyword evidence="1" id="KW-1133">Transmembrane helix</keyword>
<name>A0A7W8KIT5_9DEIO</name>
<keyword evidence="1" id="KW-0472">Membrane</keyword>
<reference evidence="2" key="4">
    <citation type="submission" date="2024-05" db="EMBL/GenBank/DDBJ databases">
        <authorList>
            <person name="Sun Q."/>
            <person name="Zhou Y."/>
        </authorList>
    </citation>
    <scope>NUCLEOTIDE SEQUENCE</scope>
    <source>
        <strain evidence="2">CGMCC 1.18437</strain>
    </source>
</reference>
<reference evidence="2" key="1">
    <citation type="journal article" date="2014" name="Int. J. Syst. Evol. Microbiol.">
        <title>Complete genome of a new Firmicutes species belonging to the dominant human colonic microbiota ('Ruminococcus bicirculans') reveals two chromosomes and a selective capacity to utilize plant glucans.</title>
        <authorList>
            <consortium name="NISC Comparative Sequencing Program"/>
            <person name="Wegmann U."/>
            <person name="Louis P."/>
            <person name="Goesmann A."/>
            <person name="Henrissat B."/>
            <person name="Duncan S.H."/>
            <person name="Flint H.J."/>
        </authorList>
    </citation>
    <scope>NUCLEOTIDE SEQUENCE</scope>
    <source>
        <strain evidence="2">CGMCC 1.18437</strain>
    </source>
</reference>
<reference evidence="3 4" key="3">
    <citation type="submission" date="2020-08" db="EMBL/GenBank/DDBJ databases">
        <title>Genomic Encyclopedia of Type Strains, Phase IV (KMG-IV): sequencing the most valuable type-strain genomes for metagenomic binning, comparative biology and taxonomic classification.</title>
        <authorList>
            <person name="Goeker M."/>
        </authorList>
    </citation>
    <scope>NUCLEOTIDE SEQUENCE [LARGE SCALE GENOMIC DNA]</scope>
    <source>
        <strain evidence="3 4">DSM 27521</strain>
    </source>
</reference>
<keyword evidence="5" id="KW-1185">Reference proteome</keyword>
<comment type="caution">
    <text evidence="3">The sequence shown here is derived from an EMBL/GenBank/DDBJ whole genome shotgun (WGS) entry which is preliminary data.</text>
</comment>
<keyword evidence="1" id="KW-0812">Transmembrane</keyword>
<evidence type="ECO:0000313" key="3">
    <source>
        <dbReference type="EMBL" id="MBB5378690.1"/>
    </source>
</evidence>
<dbReference type="EMBL" id="BNAJ01000015">
    <property type="protein sequence ID" value="GHF61729.1"/>
    <property type="molecule type" value="Genomic_DNA"/>
</dbReference>
<gene>
    <name evidence="2" type="ORF">GCM10017781_42370</name>
    <name evidence="3" type="ORF">HNQ07_004197</name>
</gene>
<dbReference type="Proteomes" id="UP000619376">
    <property type="component" value="Unassembled WGS sequence"/>
</dbReference>
<feature type="transmembrane region" description="Helical" evidence="1">
    <location>
        <begin position="43"/>
        <end position="61"/>
    </location>
</feature>
<dbReference type="AlphaFoldDB" id="A0A7W8KIT5"/>
<evidence type="ECO:0000313" key="4">
    <source>
        <dbReference type="Proteomes" id="UP000539473"/>
    </source>
</evidence>
<feature type="transmembrane region" description="Helical" evidence="1">
    <location>
        <begin position="20"/>
        <end position="37"/>
    </location>
</feature>
<evidence type="ECO:0000313" key="5">
    <source>
        <dbReference type="Proteomes" id="UP000619376"/>
    </source>
</evidence>
<proteinExistence type="predicted"/>
<dbReference type="RefSeq" id="WP_221275259.1">
    <property type="nucleotide sequence ID" value="NZ_BNAJ01000015.1"/>
</dbReference>
<reference evidence="5" key="2">
    <citation type="journal article" date="2019" name="Int. J. Syst. Evol. Microbiol.">
        <title>The Global Catalogue of Microorganisms (GCM) 10K type strain sequencing project: providing services to taxonomists for standard genome sequencing and annotation.</title>
        <authorList>
            <consortium name="The Broad Institute Genomics Platform"/>
            <consortium name="The Broad Institute Genome Sequencing Center for Infectious Disease"/>
            <person name="Wu L."/>
            <person name="Ma J."/>
        </authorList>
    </citation>
    <scope>NUCLEOTIDE SEQUENCE [LARGE SCALE GENOMIC DNA]</scope>
    <source>
        <strain evidence="5">CGMCC 1.18437</strain>
    </source>
</reference>
<evidence type="ECO:0000256" key="1">
    <source>
        <dbReference type="SAM" id="Phobius"/>
    </source>
</evidence>
<accession>A0A7W8KIT5</accession>
<organism evidence="3 4">
    <name type="scientific">Deinococcus metalli</name>
    <dbReference type="NCBI Taxonomy" id="1141878"/>
    <lineage>
        <taxon>Bacteria</taxon>
        <taxon>Thermotogati</taxon>
        <taxon>Deinococcota</taxon>
        <taxon>Deinococci</taxon>
        <taxon>Deinococcales</taxon>
        <taxon>Deinococcaceae</taxon>
        <taxon>Deinococcus</taxon>
    </lineage>
</organism>